<dbReference type="Gramene" id="TraesNOR2B03G01016080.1">
    <property type="protein sequence ID" value="TraesNOR2B03G01016080.1"/>
    <property type="gene ID" value="TraesNOR2B03G01016080"/>
</dbReference>
<dbReference type="Gramene" id="TraesCS2B02G420000.1">
    <property type="protein sequence ID" value="TraesCS2B02G420000.1"/>
    <property type="gene ID" value="TraesCS2B02G420000"/>
</dbReference>
<dbReference type="Gramene" id="TraesARI2B03G01016880.1">
    <property type="protein sequence ID" value="TraesARI2B03G01016880.1"/>
    <property type="gene ID" value="TraesARI2B03G01016880"/>
</dbReference>
<sequence length="182" mass="20283">MVYDTEEIIERAHRGILDYIKHALTLFTNFVAVLIRVLVIMGFLTALFCGSPTRPDPRPLISNHHDVPQIRSLRPPPPPPAACPDRRPTSHAPPLATECHHCPSFTLALASVRLHLRRPHLPCPPSCQDPLQVQIPSVHFDLSLVSSVCVNGIVFTQNVAVISVFCEQPLLWHRCCLCSVQN</sequence>
<evidence type="ECO:0000256" key="2">
    <source>
        <dbReference type="SAM" id="Phobius"/>
    </source>
</evidence>
<dbReference type="Gramene" id="TraesJUL2B03G01008720.1">
    <property type="protein sequence ID" value="TraesJUL2B03G01008720.1"/>
    <property type="gene ID" value="TraesJUL2B03G01008720"/>
</dbReference>
<dbReference type="AlphaFoldDB" id="A0A3B6CAX9"/>
<dbReference type="Gramene" id="TraesCLE_scaffold_009003_01G000100.1">
    <property type="protein sequence ID" value="TraesCLE_scaffold_009003_01G000100.1"/>
    <property type="gene ID" value="TraesCLE_scaffold_009003_01G000100"/>
</dbReference>
<dbReference type="Gramene" id="TraesCS2B03G1069800.1">
    <property type="protein sequence ID" value="TraesCS2B03G1069800.1.CDS"/>
    <property type="gene ID" value="TraesCS2B03G1069800"/>
</dbReference>
<reference evidence="3" key="2">
    <citation type="submission" date="2018-10" db="UniProtKB">
        <authorList>
            <consortium name="EnsemblPlants"/>
        </authorList>
    </citation>
    <scope>IDENTIFICATION</scope>
</reference>
<dbReference type="Gramene" id="TraesWEE_scaffold_002698_01G000100.1">
    <property type="protein sequence ID" value="TraesWEE_scaffold_002698_01G000100.1"/>
    <property type="gene ID" value="TraesWEE_scaffold_002698_01G000100"/>
</dbReference>
<name>A0A3B6CAX9_WHEAT</name>
<dbReference type="Gramene" id="TraesCAD_scaffold_000640_01G000200.1">
    <property type="protein sequence ID" value="TraesCAD_scaffold_000640_01G000200.1"/>
    <property type="gene ID" value="TraesCAD_scaffold_000640_01G000200"/>
</dbReference>
<keyword evidence="2" id="KW-1133">Transmembrane helix</keyword>
<protein>
    <submittedName>
        <fullName evidence="3">Uncharacterized protein</fullName>
    </submittedName>
</protein>
<organism evidence="3">
    <name type="scientific">Triticum aestivum</name>
    <name type="common">Wheat</name>
    <dbReference type="NCBI Taxonomy" id="4565"/>
    <lineage>
        <taxon>Eukaryota</taxon>
        <taxon>Viridiplantae</taxon>
        <taxon>Streptophyta</taxon>
        <taxon>Embryophyta</taxon>
        <taxon>Tracheophyta</taxon>
        <taxon>Spermatophyta</taxon>
        <taxon>Magnoliopsida</taxon>
        <taxon>Liliopsida</taxon>
        <taxon>Poales</taxon>
        <taxon>Poaceae</taxon>
        <taxon>BOP clade</taxon>
        <taxon>Pooideae</taxon>
        <taxon>Triticodae</taxon>
        <taxon>Triticeae</taxon>
        <taxon>Triticinae</taxon>
        <taxon>Triticum</taxon>
    </lineage>
</organism>
<dbReference type="Proteomes" id="UP000019116">
    <property type="component" value="Chromosome 2B"/>
</dbReference>
<dbReference type="Gramene" id="TraesSYM2B03G01016400.1">
    <property type="protein sequence ID" value="TraesSYM2B03G01016400.1"/>
    <property type="gene ID" value="TraesSYM2B03G01016400"/>
</dbReference>
<dbReference type="EnsemblPlants" id="TraesCS2B02G420000.1">
    <property type="protein sequence ID" value="TraesCS2B02G420000.1"/>
    <property type="gene ID" value="TraesCS2B02G420000"/>
</dbReference>
<keyword evidence="4" id="KW-1185">Reference proteome</keyword>
<reference evidence="3" key="1">
    <citation type="submission" date="2018-08" db="EMBL/GenBank/DDBJ databases">
        <authorList>
            <person name="Rossello M."/>
        </authorList>
    </citation>
    <scope>NUCLEOTIDE SEQUENCE [LARGE SCALE GENOMIC DNA]</scope>
    <source>
        <strain evidence="3">cv. Chinese Spring</strain>
    </source>
</reference>
<evidence type="ECO:0000256" key="1">
    <source>
        <dbReference type="SAM" id="MobiDB-lite"/>
    </source>
</evidence>
<evidence type="ECO:0000313" key="4">
    <source>
        <dbReference type="Proteomes" id="UP000019116"/>
    </source>
</evidence>
<dbReference type="Gramene" id="TraesROB_scaffold_011463_01G000100.1">
    <property type="protein sequence ID" value="TraesROB_scaffold_011463_01G000100.1"/>
    <property type="gene ID" value="TraesROB_scaffold_011463_01G000100"/>
</dbReference>
<dbReference type="PaxDb" id="4565-Traes_2BL_614897995.4"/>
<feature type="region of interest" description="Disordered" evidence="1">
    <location>
        <begin position="59"/>
        <end position="89"/>
    </location>
</feature>
<dbReference type="Gramene" id="TraesSTA2B03G00997230.1">
    <property type="protein sequence ID" value="TraesSTA2B03G00997230.1"/>
    <property type="gene ID" value="TraesSTA2B03G00997230"/>
</dbReference>
<dbReference type="Gramene" id="TraesRN2B0101110000.1">
    <property type="protein sequence ID" value="TraesRN2B0101110000.1"/>
    <property type="gene ID" value="TraesRN2B0101110000"/>
</dbReference>
<dbReference type="SMR" id="A0A3B6CAX9"/>
<keyword evidence="2" id="KW-0472">Membrane</keyword>
<feature type="transmembrane region" description="Helical" evidence="2">
    <location>
        <begin position="26"/>
        <end position="49"/>
    </location>
</feature>
<dbReference type="Gramene" id="TraesKAR2B01G0401640.1">
    <property type="protein sequence ID" value="cds.TraesKAR2B01G0401640.1"/>
    <property type="gene ID" value="TraesKAR2B01G0401640"/>
</dbReference>
<dbReference type="STRING" id="4565.A0A3B6CAX9"/>
<keyword evidence="2" id="KW-0812">Transmembrane</keyword>
<dbReference type="OrthoDB" id="1277691at2759"/>
<accession>A0A3B6CAX9</accession>
<dbReference type="Gramene" id="TraesMAC2B03G00999690.1">
    <property type="protein sequence ID" value="TraesMAC2B03G00999690.1"/>
    <property type="gene ID" value="TraesMAC2B03G00999690"/>
</dbReference>
<dbReference type="Gramene" id="TraesLDM2B03G01002810.1">
    <property type="protein sequence ID" value="TraesLDM2B03G01002810.1"/>
    <property type="gene ID" value="TraesLDM2B03G01002810"/>
</dbReference>
<proteinExistence type="predicted"/>
<evidence type="ECO:0000313" key="3">
    <source>
        <dbReference type="EnsemblPlants" id="TraesCS2B02G420000.1"/>
    </source>
</evidence>